<dbReference type="AlphaFoldDB" id="A5GDG4"/>
<dbReference type="EMBL" id="CP000698">
    <property type="protein sequence ID" value="ABQ24386.1"/>
    <property type="molecule type" value="Genomic_DNA"/>
</dbReference>
<dbReference type="InterPro" id="IPR007159">
    <property type="entry name" value="SpoVT-AbrB_dom"/>
</dbReference>
<dbReference type="Proteomes" id="UP000006695">
    <property type="component" value="Chromosome"/>
</dbReference>
<dbReference type="SUPFAM" id="SSF89447">
    <property type="entry name" value="AbrB/MazE/MraZ-like"/>
    <property type="match status" value="1"/>
</dbReference>
<dbReference type="Gene3D" id="2.10.260.10">
    <property type="match status" value="1"/>
</dbReference>
<keyword evidence="3" id="KW-1185">Reference proteome</keyword>
<dbReference type="KEGG" id="gur:Gura_0170"/>
<accession>A5GDG4</accession>
<sequence>MIQENCSLTKGNECCTFLTKRITSGAGMDNTAKVSTKGQVVIPAGLRKRHHMEPGALVQIYEYGEMICIAPVVKDAVEAAYGALPPGPSLADELLKERGKDFAGE</sequence>
<reference evidence="2 3" key="1">
    <citation type="submission" date="2007-05" db="EMBL/GenBank/DDBJ databases">
        <title>Complete sequence of Geobacter uraniireducens Rf4.</title>
        <authorList>
            <consortium name="US DOE Joint Genome Institute"/>
            <person name="Copeland A."/>
            <person name="Lucas S."/>
            <person name="Lapidus A."/>
            <person name="Barry K."/>
            <person name="Detter J.C."/>
            <person name="Glavina del Rio T."/>
            <person name="Hammon N."/>
            <person name="Israni S."/>
            <person name="Dalin E."/>
            <person name="Tice H."/>
            <person name="Pitluck S."/>
            <person name="Chertkov O."/>
            <person name="Brettin T."/>
            <person name="Bruce D."/>
            <person name="Han C."/>
            <person name="Schmutz J."/>
            <person name="Larimer F."/>
            <person name="Land M."/>
            <person name="Hauser L."/>
            <person name="Kyrpides N."/>
            <person name="Mikhailova N."/>
            <person name="Shelobolina E."/>
            <person name="Aklujkar M."/>
            <person name="Lovley D."/>
            <person name="Richardson P."/>
        </authorList>
    </citation>
    <scope>NUCLEOTIDE SEQUENCE [LARGE SCALE GENOMIC DNA]</scope>
    <source>
        <strain evidence="2 3">Rf4</strain>
    </source>
</reference>
<evidence type="ECO:0000313" key="3">
    <source>
        <dbReference type="Proteomes" id="UP000006695"/>
    </source>
</evidence>
<dbReference type="NCBIfam" id="TIGR01439">
    <property type="entry name" value="lp_hng_hel_AbrB"/>
    <property type="match status" value="1"/>
</dbReference>
<dbReference type="GO" id="GO:0003677">
    <property type="term" value="F:DNA binding"/>
    <property type="evidence" value="ECO:0007669"/>
    <property type="project" value="InterPro"/>
</dbReference>
<feature type="domain" description="SpoVT-AbrB" evidence="1">
    <location>
        <begin position="32"/>
        <end position="77"/>
    </location>
</feature>
<gene>
    <name evidence="2" type="ordered locus">Gura_0170</name>
</gene>
<evidence type="ECO:0000259" key="1">
    <source>
        <dbReference type="SMART" id="SM00966"/>
    </source>
</evidence>
<evidence type="ECO:0000313" key="2">
    <source>
        <dbReference type="EMBL" id="ABQ24386.1"/>
    </source>
</evidence>
<dbReference type="STRING" id="351605.Gura_0170"/>
<name>A5GDG4_GEOUR</name>
<dbReference type="Pfam" id="PF04014">
    <property type="entry name" value="MazE_antitoxin"/>
    <property type="match status" value="1"/>
</dbReference>
<dbReference type="HOGENOM" id="CLU_2232715_0_0_7"/>
<dbReference type="InterPro" id="IPR037914">
    <property type="entry name" value="SpoVT-AbrB_sf"/>
</dbReference>
<proteinExistence type="predicted"/>
<protein>
    <submittedName>
        <fullName evidence="2">Transcriptional regulator, AbrB family</fullName>
    </submittedName>
</protein>
<organism evidence="2 3">
    <name type="scientific">Geotalea uraniireducens (strain Rf4)</name>
    <name type="common">Geobacter uraniireducens</name>
    <dbReference type="NCBI Taxonomy" id="351605"/>
    <lineage>
        <taxon>Bacteria</taxon>
        <taxon>Pseudomonadati</taxon>
        <taxon>Thermodesulfobacteriota</taxon>
        <taxon>Desulfuromonadia</taxon>
        <taxon>Geobacterales</taxon>
        <taxon>Geobacteraceae</taxon>
        <taxon>Geotalea</taxon>
    </lineage>
</organism>
<dbReference type="SMART" id="SM00966">
    <property type="entry name" value="SpoVT_AbrB"/>
    <property type="match status" value="1"/>
</dbReference>